<name>A0A916E157_9GLOM</name>
<comment type="caution">
    <text evidence="3">The sequence shown here is derived from an EMBL/GenBank/DDBJ whole genome shotgun (WGS) entry which is preliminary data.</text>
</comment>
<evidence type="ECO:0000313" key="3">
    <source>
        <dbReference type="EMBL" id="CAB5343007.1"/>
    </source>
</evidence>
<keyword evidence="1" id="KW-0175">Coiled coil</keyword>
<sequence length="438" mass="50401">MSNYPGQNILIEYLKERGSKSSYCGFLKFSSKFITASISPTDTCDSIDTIWFYHFLWEAKSLFNQETYVVIKNKVNEEHFRCIKFLQNFWQRIIKEHKKENLVPADKTSDIKSSEISQLNRIIRTYKKESLAPNVTSQLNETSNIKSSEISQPEHTEKITLQVKQKGKLKRVRDDNIDTESSSNEHWKKQSQILKQNKNNLAYVQVVDNALLVASAYESLITDNIIPFIKILKTSLLTRSRMSLSSANEPVLQAIVENLLPLKYCIPELSLVINGKKQKGSGRFGYSDIFILSSEGDNNVILELKYISLVGLINNLNQKIKFGANELEDLDKILEKENEESVLKRSYTYWSKEEKKTNLTTIDEILNKGLNQLNLYMKIISKGKAINYSSSGVFDERVEITKSKPNKLTGFVILVIGFRRILWRSTNEVTTNYIFNKI</sequence>
<evidence type="ECO:0000256" key="1">
    <source>
        <dbReference type="SAM" id="Coils"/>
    </source>
</evidence>
<feature type="compositionally biased region" description="Polar residues" evidence="2">
    <location>
        <begin position="138"/>
        <end position="151"/>
    </location>
</feature>
<dbReference type="AlphaFoldDB" id="A0A916E157"/>
<dbReference type="EMBL" id="CAGKOT010000005">
    <property type="protein sequence ID" value="CAB5343007.1"/>
    <property type="molecule type" value="Genomic_DNA"/>
</dbReference>
<dbReference type="Proteomes" id="UP000684084">
    <property type="component" value="Unassembled WGS sequence"/>
</dbReference>
<organism evidence="3 4">
    <name type="scientific">Rhizophagus irregularis</name>
    <dbReference type="NCBI Taxonomy" id="588596"/>
    <lineage>
        <taxon>Eukaryota</taxon>
        <taxon>Fungi</taxon>
        <taxon>Fungi incertae sedis</taxon>
        <taxon>Mucoromycota</taxon>
        <taxon>Glomeromycotina</taxon>
        <taxon>Glomeromycetes</taxon>
        <taxon>Glomerales</taxon>
        <taxon>Glomeraceae</taxon>
        <taxon>Rhizophagus</taxon>
    </lineage>
</organism>
<accession>A0A916E157</accession>
<feature type="coiled-coil region" evidence="1">
    <location>
        <begin position="313"/>
        <end position="340"/>
    </location>
</feature>
<dbReference type="OrthoDB" id="2461295at2759"/>
<gene>
    <name evidence="3" type="ORF">CHRIB12_LOCUS3815</name>
</gene>
<proteinExistence type="predicted"/>
<evidence type="ECO:0000256" key="2">
    <source>
        <dbReference type="SAM" id="MobiDB-lite"/>
    </source>
</evidence>
<dbReference type="VEuPathDB" id="FungiDB:RhiirFUN_021982"/>
<evidence type="ECO:0000313" key="4">
    <source>
        <dbReference type="Proteomes" id="UP000684084"/>
    </source>
</evidence>
<reference evidence="3" key="1">
    <citation type="submission" date="2020-05" db="EMBL/GenBank/DDBJ databases">
        <authorList>
            <person name="Rincon C."/>
            <person name="Sanders R I."/>
            <person name="Robbins C."/>
            <person name="Chaturvedi A."/>
        </authorList>
    </citation>
    <scope>NUCLEOTIDE SEQUENCE</scope>
    <source>
        <strain evidence="3">CHB12</strain>
    </source>
</reference>
<protein>
    <submittedName>
        <fullName evidence="3">Uncharacterized protein</fullName>
    </submittedName>
</protein>
<feature type="region of interest" description="Disordered" evidence="2">
    <location>
        <begin position="138"/>
        <end position="157"/>
    </location>
</feature>